<proteinExistence type="predicted"/>
<keyword evidence="1" id="KW-0472">Membrane</keyword>
<dbReference type="OrthoDB" id="10363649at2759"/>
<evidence type="ECO:0000256" key="1">
    <source>
        <dbReference type="SAM" id="Phobius"/>
    </source>
</evidence>
<evidence type="ECO:0000313" key="2">
    <source>
        <dbReference type="EMBL" id="MBA0650272.1"/>
    </source>
</evidence>
<dbReference type="PANTHER" id="PTHR48200">
    <property type="entry name" value="PROTEIN, PUTATIVE-RELATED"/>
    <property type="match status" value="1"/>
</dbReference>
<feature type="transmembrane region" description="Helical" evidence="1">
    <location>
        <begin position="148"/>
        <end position="166"/>
    </location>
</feature>
<gene>
    <name evidence="2" type="ORF">Goklo_017711</name>
</gene>
<dbReference type="AlphaFoldDB" id="A0A7J8UII1"/>
<dbReference type="Proteomes" id="UP000593573">
    <property type="component" value="Unassembled WGS sequence"/>
</dbReference>
<keyword evidence="1" id="KW-0812">Transmembrane</keyword>
<keyword evidence="1" id="KW-1133">Transmembrane helix</keyword>
<sequence>MEKGFLDKVEDNAVVRIWSEKTEQEKGDSLTEGYICFTFGKVDLVLTIEECTTLLCYSRIQVDKAYSRAANVPTFLKRLMSITGMSKQWVTARIKQKGDGEGRFIRCAQLLLAWFHSHFWKVKKVSYRVFSENYSSLKEFMATLDFDWDPLFGIWGVFGYAILLVLRQYRLRQFIPVTQGLAQCEFMYKCDNYKKKVHEISNA</sequence>
<name>A0A7J8UII1_9ROSI</name>
<reference evidence="2 3" key="1">
    <citation type="journal article" date="2019" name="Genome Biol. Evol.">
        <title>Insights into the evolution of the New World diploid cottons (Gossypium, subgenus Houzingenia) based on genome sequencing.</title>
        <authorList>
            <person name="Grover C.E."/>
            <person name="Arick M.A. 2nd"/>
            <person name="Thrash A."/>
            <person name="Conover J.L."/>
            <person name="Sanders W.S."/>
            <person name="Peterson D.G."/>
            <person name="Frelichowski J.E."/>
            <person name="Scheffler J.A."/>
            <person name="Scheffler B.E."/>
            <person name="Wendel J.F."/>
        </authorList>
    </citation>
    <scope>NUCLEOTIDE SEQUENCE [LARGE SCALE GENOMIC DNA]</scope>
    <source>
        <strain evidence="2">57</strain>
        <tissue evidence="2">Leaf</tissue>
    </source>
</reference>
<dbReference type="EMBL" id="JABFAB010000006">
    <property type="protein sequence ID" value="MBA0650272.1"/>
    <property type="molecule type" value="Genomic_DNA"/>
</dbReference>
<accession>A0A7J8UII1</accession>
<organism evidence="2 3">
    <name type="scientific">Gossypium klotzschianum</name>
    <dbReference type="NCBI Taxonomy" id="34286"/>
    <lineage>
        <taxon>Eukaryota</taxon>
        <taxon>Viridiplantae</taxon>
        <taxon>Streptophyta</taxon>
        <taxon>Embryophyta</taxon>
        <taxon>Tracheophyta</taxon>
        <taxon>Spermatophyta</taxon>
        <taxon>Magnoliopsida</taxon>
        <taxon>eudicotyledons</taxon>
        <taxon>Gunneridae</taxon>
        <taxon>Pentapetalae</taxon>
        <taxon>rosids</taxon>
        <taxon>malvids</taxon>
        <taxon>Malvales</taxon>
        <taxon>Malvaceae</taxon>
        <taxon>Malvoideae</taxon>
        <taxon>Gossypium</taxon>
    </lineage>
</organism>
<evidence type="ECO:0000313" key="3">
    <source>
        <dbReference type="Proteomes" id="UP000593573"/>
    </source>
</evidence>
<keyword evidence="3" id="KW-1185">Reference proteome</keyword>
<protein>
    <recommendedName>
        <fullName evidence="4">Aminotransferase-like plant mobile domain-containing protein</fullName>
    </recommendedName>
</protein>
<comment type="caution">
    <text evidence="2">The sequence shown here is derived from an EMBL/GenBank/DDBJ whole genome shotgun (WGS) entry which is preliminary data.</text>
</comment>
<evidence type="ECO:0008006" key="4">
    <source>
        <dbReference type="Google" id="ProtNLM"/>
    </source>
</evidence>
<dbReference type="PANTHER" id="PTHR48200:SF1">
    <property type="entry name" value="AMINOTRANSFERASE-LIKE PLANT MOBILE DOMAIN-CONTAINING PROTEIN"/>
    <property type="match status" value="1"/>
</dbReference>